<keyword evidence="6" id="KW-0967">Endosome</keyword>
<evidence type="ECO:0000256" key="10">
    <source>
        <dbReference type="ARBA" id="ARBA00023288"/>
    </source>
</evidence>
<gene>
    <name evidence="12" type="ORF">K7432_003731</name>
</gene>
<keyword evidence="13" id="KW-1185">Reference proteome</keyword>
<name>A0ABR2WZL5_9FUNG</name>
<comment type="subcellular location">
    <subcellularLocation>
        <location evidence="1">Late endosome membrane</location>
        <topology evidence="1">Lipid-anchor</topology>
        <orientation evidence="1">Cytoplasmic side</orientation>
    </subcellularLocation>
    <subcellularLocation>
        <location evidence="2">Lysosome membrane</location>
    </subcellularLocation>
</comment>
<evidence type="ECO:0000256" key="7">
    <source>
        <dbReference type="ARBA" id="ARBA00023136"/>
    </source>
</evidence>
<evidence type="ECO:0000256" key="11">
    <source>
        <dbReference type="ARBA" id="ARBA00032695"/>
    </source>
</evidence>
<proteinExistence type="inferred from homology"/>
<evidence type="ECO:0000256" key="1">
    <source>
        <dbReference type="ARBA" id="ARBA00004577"/>
    </source>
</evidence>
<dbReference type="SMART" id="SM01262">
    <property type="entry name" value="LAMTOR"/>
    <property type="match status" value="1"/>
</dbReference>
<dbReference type="PANTHER" id="PTHR13401">
    <property type="entry name" value="RAGULATOR COMPLEX PROTEIN LAMTOR1"/>
    <property type="match status" value="1"/>
</dbReference>
<dbReference type="Pfam" id="PF15454">
    <property type="entry name" value="LAMTOR"/>
    <property type="match status" value="1"/>
</dbReference>
<evidence type="ECO:0000256" key="4">
    <source>
        <dbReference type="ARBA" id="ARBA00016099"/>
    </source>
</evidence>
<evidence type="ECO:0000313" key="13">
    <source>
        <dbReference type="Proteomes" id="UP001479436"/>
    </source>
</evidence>
<keyword evidence="5" id="KW-0519">Myristate</keyword>
<evidence type="ECO:0000256" key="6">
    <source>
        <dbReference type="ARBA" id="ARBA00022753"/>
    </source>
</evidence>
<evidence type="ECO:0000256" key="2">
    <source>
        <dbReference type="ARBA" id="ARBA00004656"/>
    </source>
</evidence>
<keyword evidence="10" id="KW-0449">Lipoprotein</keyword>
<evidence type="ECO:0000256" key="8">
    <source>
        <dbReference type="ARBA" id="ARBA00023139"/>
    </source>
</evidence>
<accession>A0ABR2WZL5</accession>
<comment type="caution">
    <text evidence="12">The sequence shown here is derived from an EMBL/GenBank/DDBJ whole genome shotgun (WGS) entry which is preliminary data.</text>
</comment>
<evidence type="ECO:0000256" key="9">
    <source>
        <dbReference type="ARBA" id="ARBA00023228"/>
    </source>
</evidence>
<keyword evidence="9" id="KW-0458">Lysosome</keyword>
<protein>
    <recommendedName>
        <fullName evidence="4">Ragulator complex protein LAMTOR1</fullName>
    </recommendedName>
    <alternativeName>
        <fullName evidence="11">Late endosomal/lysosomal adaptor and MAPK and MTOR activator 1</fullName>
    </alternativeName>
</protein>
<keyword evidence="7" id="KW-0472">Membrane</keyword>
<comment type="similarity">
    <text evidence="3">Belongs to the LAMTOR1 family.</text>
</comment>
<dbReference type="PANTHER" id="PTHR13401:SF2">
    <property type="entry name" value="RAGULATOR COMPLEX PROTEIN LAMTOR1"/>
    <property type="match status" value="1"/>
</dbReference>
<evidence type="ECO:0000256" key="3">
    <source>
        <dbReference type="ARBA" id="ARBA00010861"/>
    </source>
</evidence>
<sequence>MGCCSSKQEDPRIVNESSQLLSGTQPSPPGIIHERMNYRDYETMNQEGIEDSLKKIVQRTAKNLIDISRTQVEKMKLQDTMERSKSYKTLIESCKTLPPKVMDIIDFPVAETPKSPREMLSQSGVVKGDIVLAATTLNKIELAFDQIQIQYIGEFVVPLTFTTPTGYD</sequence>
<dbReference type="InterPro" id="IPR028209">
    <property type="entry name" value="LAMTOR1/MEH1"/>
</dbReference>
<dbReference type="EMBL" id="JASJQH010000117">
    <property type="protein sequence ID" value="KAK9766871.1"/>
    <property type="molecule type" value="Genomic_DNA"/>
</dbReference>
<organism evidence="12 13">
    <name type="scientific">Basidiobolus ranarum</name>
    <dbReference type="NCBI Taxonomy" id="34480"/>
    <lineage>
        <taxon>Eukaryota</taxon>
        <taxon>Fungi</taxon>
        <taxon>Fungi incertae sedis</taxon>
        <taxon>Zoopagomycota</taxon>
        <taxon>Entomophthoromycotina</taxon>
        <taxon>Basidiobolomycetes</taxon>
        <taxon>Basidiobolales</taxon>
        <taxon>Basidiobolaceae</taxon>
        <taxon>Basidiobolus</taxon>
    </lineage>
</organism>
<keyword evidence="8" id="KW-0564">Palmitate</keyword>
<reference evidence="12 13" key="1">
    <citation type="submission" date="2023-04" db="EMBL/GenBank/DDBJ databases">
        <title>Genome of Basidiobolus ranarum AG-B5.</title>
        <authorList>
            <person name="Stajich J.E."/>
            <person name="Carter-House D."/>
            <person name="Gryganskyi A."/>
        </authorList>
    </citation>
    <scope>NUCLEOTIDE SEQUENCE [LARGE SCALE GENOMIC DNA]</scope>
    <source>
        <strain evidence="12 13">AG-B5</strain>
    </source>
</reference>
<evidence type="ECO:0000256" key="5">
    <source>
        <dbReference type="ARBA" id="ARBA00022707"/>
    </source>
</evidence>
<dbReference type="Proteomes" id="UP001479436">
    <property type="component" value="Unassembled WGS sequence"/>
</dbReference>
<evidence type="ECO:0000313" key="12">
    <source>
        <dbReference type="EMBL" id="KAK9766871.1"/>
    </source>
</evidence>